<evidence type="ECO:0000256" key="10">
    <source>
        <dbReference type="RuleBase" id="RU362091"/>
    </source>
</evidence>
<evidence type="ECO:0000256" key="9">
    <source>
        <dbReference type="ARBA" id="ARBA00023201"/>
    </source>
</evidence>
<dbReference type="InterPro" id="IPR001734">
    <property type="entry name" value="Na/solute_symporter"/>
</dbReference>
<evidence type="ECO:0000256" key="7">
    <source>
        <dbReference type="ARBA" id="ARBA00022989"/>
    </source>
</evidence>
<dbReference type="EMBL" id="POSP01000003">
    <property type="protein sequence ID" value="PND39631.1"/>
    <property type="molecule type" value="Genomic_DNA"/>
</dbReference>
<sequence length="734" mass="78578">MGAGHRPWRIPRCHLFRVLVAQTCRLTVAFVRSRSFAPRPPLPLAARMKRIYLGFTLGFLFFLLCLAVLERLGLSKSAIGISFLAATVVVYACIGLFSRTTDADEYYVAGRRVPAIFNGMAAGADWMSAASFIGLAGTLYLSGYGGLAYVLGWTGGFCLVALCLAPYLRQFGQYTIPDFLGARYGGMAPRLLGALAAMLVSFIYVVAQIYGVGLITARLTGFSFEIGVFLGLGGVLVCSFLGGMRAVTWTQVAQYIVLLLAYLVPVIWMSVKQTGMPLPQLSYGQQLQQISVTEQRLLRDPAELQVRAAFAERAAGFERKLQEVPEALAAERAEAARQVAALKAQDAPLAAIQAAEKRQAALPRTPHEAAEQWQRGRAYNEARAQPLGGMPEHALAYAGHPQGSAPEQHKFEESRRNFLALVFCLVVGTAGLPHLLTRFYTTPTVREARSSVAWSLLFISLLYITAPALAVMVKYEVFTHLVGTPFEQLPGWIMQWTRVDPGLLAVSDVNGDGILQLGELRISGDIILLMAPELMGLPFVISALVAAGGLAAALSTADGLLLTISAALSNDVYYRLFNPQASMTRRVTLSKALLLATALAAAAVAAQKPADILLLVSAAFSIAGATFFPALVLGIFWRRANGWGALAGMLTGLAVTVYYMVAASPSLRLALGVPGPAQLIGGIAPVSAGVFGVPAGFLAIVLVSWLTPRPSAAQAHMLDQLRSPPRPQPPSTQF</sequence>
<dbReference type="InterPro" id="IPR038377">
    <property type="entry name" value="Na/Glc_symporter_sf"/>
</dbReference>
<dbReference type="CDD" id="cd11480">
    <property type="entry name" value="SLC5sbd_u4"/>
    <property type="match status" value="1"/>
</dbReference>
<dbReference type="AlphaFoldDB" id="A0A2N8L1N8"/>
<name>A0A2N8L1N8_9BURK</name>
<feature type="transmembrane region" description="Helical" evidence="11">
    <location>
        <begin position="643"/>
        <end position="662"/>
    </location>
</feature>
<feature type="transmembrane region" description="Helical" evidence="11">
    <location>
        <begin position="589"/>
        <end position="606"/>
    </location>
</feature>
<dbReference type="GO" id="GO:0046942">
    <property type="term" value="P:carboxylic acid transport"/>
    <property type="evidence" value="ECO:0007669"/>
    <property type="project" value="UniProtKB-ARBA"/>
</dbReference>
<feature type="transmembrane region" description="Helical" evidence="11">
    <location>
        <begin position="222"/>
        <end position="246"/>
    </location>
</feature>
<feature type="transmembrane region" description="Helical" evidence="11">
    <location>
        <begin position="452"/>
        <end position="473"/>
    </location>
</feature>
<feature type="transmembrane region" description="Helical" evidence="11">
    <location>
        <begin position="117"/>
        <end position="141"/>
    </location>
</feature>
<dbReference type="PANTHER" id="PTHR48086">
    <property type="entry name" value="SODIUM/PROLINE SYMPORTER-RELATED"/>
    <property type="match status" value="1"/>
</dbReference>
<evidence type="ECO:0000256" key="1">
    <source>
        <dbReference type="ARBA" id="ARBA00004141"/>
    </source>
</evidence>
<feature type="transmembrane region" description="Helical" evidence="11">
    <location>
        <begin position="252"/>
        <end position="271"/>
    </location>
</feature>
<comment type="similarity">
    <text evidence="2 10">Belongs to the sodium:solute symporter (SSF) (TC 2.A.21) family.</text>
</comment>
<feature type="transmembrane region" description="Helical" evidence="11">
    <location>
        <begin position="78"/>
        <end position="97"/>
    </location>
</feature>
<evidence type="ECO:0000256" key="2">
    <source>
        <dbReference type="ARBA" id="ARBA00006434"/>
    </source>
</evidence>
<keyword evidence="9" id="KW-0739">Sodium transport</keyword>
<keyword evidence="7 11" id="KW-1133">Transmembrane helix</keyword>
<evidence type="ECO:0000256" key="4">
    <source>
        <dbReference type="ARBA" id="ARBA00022475"/>
    </source>
</evidence>
<reference evidence="12 13" key="1">
    <citation type="submission" date="2018-01" db="EMBL/GenBank/DDBJ databases">
        <title>Draft genome sequence of Paucibacter aquatile CR182 isolated from freshwater of the Nakdong River.</title>
        <authorList>
            <person name="Choi A."/>
            <person name="Chung E.J."/>
        </authorList>
    </citation>
    <scope>NUCLEOTIDE SEQUENCE [LARGE SCALE GENOMIC DNA]</scope>
    <source>
        <strain evidence="12 13">CR182</strain>
    </source>
</reference>
<dbReference type="NCBIfam" id="TIGR03648">
    <property type="entry name" value="Na_symport_lg"/>
    <property type="match status" value="1"/>
</dbReference>
<feature type="transmembrane region" description="Helical" evidence="11">
    <location>
        <begin position="418"/>
        <end position="440"/>
    </location>
</feature>
<comment type="subcellular location">
    <subcellularLocation>
        <location evidence="1">Membrane</location>
        <topology evidence="1">Multi-pass membrane protein</topology>
    </subcellularLocation>
</comment>
<keyword evidence="9" id="KW-0406">Ion transport</keyword>
<dbReference type="Proteomes" id="UP000235916">
    <property type="component" value="Unassembled WGS sequence"/>
</dbReference>
<evidence type="ECO:0000256" key="11">
    <source>
        <dbReference type="SAM" id="Phobius"/>
    </source>
</evidence>
<dbReference type="PANTHER" id="PTHR48086:SF5">
    <property type="entry name" value="NA(+):SOLUTE SYMPORTER (SSF FAMILY)"/>
    <property type="match status" value="1"/>
</dbReference>
<evidence type="ECO:0000313" key="12">
    <source>
        <dbReference type="EMBL" id="PND39631.1"/>
    </source>
</evidence>
<keyword evidence="13" id="KW-1185">Reference proteome</keyword>
<evidence type="ECO:0000256" key="3">
    <source>
        <dbReference type="ARBA" id="ARBA00022448"/>
    </source>
</evidence>
<keyword evidence="5 11" id="KW-0812">Transmembrane</keyword>
<accession>A0A2N8L1N8</accession>
<evidence type="ECO:0000256" key="5">
    <source>
        <dbReference type="ARBA" id="ARBA00022692"/>
    </source>
</evidence>
<dbReference type="Pfam" id="PF00474">
    <property type="entry name" value="SSF"/>
    <property type="match status" value="2"/>
</dbReference>
<dbReference type="GO" id="GO:0005886">
    <property type="term" value="C:plasma membrane"/>
    <property type="evidence" value="ECO:0007669"/>
    <property type="project" value="TreeGrafter"/>
</dbReference>
<evidence type="ECO:0000256" key="6">
    <source>
        <dbReference type="ARBA" id="ARBA00022847"/>
    </source>
</evidence>
<feature type="transmembrane region" description="Helical" evidence="11">
    <location>
        <begin position="682"/>
        <end position="707"/>
    </location>
</feature>
<proteinExistence type="inferred from homology"/>
<dbReference type="InterPro" id="IPR019899">
    <property type="entry name" value="Na/solute_symporter_VC_2705"/>
</dbReference>
<keyword evidence="9" id="KW-0915">Sodium</keyword>
<dbReference type="GO" id="GO:0015293">
    <property type="term" value="F:symporter activity"/>
    <property type="evidence" value="ECO:0007669"/>
    <property type="project" value="UniProtKB-KW"/>
</dbReference>
<dbReference type="PROSITE" id="PS50283">
    <property type="entry name" value="NA_SOLUT_SYMP_3"/>
    <property type="match status" value="1"/>
</dbReference>
<evidence type="ECO:0000256" key="8">
    <source>
        <dbReference type="ARBA" id="ARBA00023136"/>
    </source>
</evidence>
<feature type="transmembrane region" description="Helical" evidence="11">
    <location>
        <begin position="188"/>
        <end position="210"/>
    </location>
</feature>
<keyword evidence="8 11" id="KW-0472">Membrane</keyword>
<dbReference type="InterPro" id="IPR018212">
    <property type="entry name" value="Na/solute_symporter_CS"/>
</dbReference>
<protein>
    <submittedName>
        <fullName evidence="12">Cation acetate symporter</fullName>
    </submittedName>
</protein>
<dbReference type="OrthoDB" id="9764416at2"/>
<feature type="transmembrane region" description="Helical" evidence="11">
    <location>
        <begin position="612"/>
        <end position="636"/>
    </location>
</feature>
<dbReference type="GO" id="GO:0006814">
    <property type="term" value="P:sodium ion transport"/>
    <property type="evidence" value="ECO:0007669"/>
    <property type="project" value="UniProtKB-KW"/>
</dbReference>
<organism evidence="12 13">
    <name type="scientific">Kinneretia aquatilis</name>
    <dbReference type="NCBI Taxonomy" id="2070761"/>
    <lineage>
        <taxon>Bacteria</taxon>
        <taxon>Pseudomonadati</taxon>
        <taxon>Pseudomonadota</taxon>
        <taxon>Betaproteobacteria</taxon>
        <taxon>Burkholderiales</taxon>
        <taxon>Sphaerotilaceae</taxon>
        <taxon>Roseateles</taxon>
    </lineage>
</organism>
<evidence type="ECO:0000313" key="13">
    <source>
        <dbReference type="Proteomes" id="UP000235916"/>
    </source>
</evidence>
<feature type="transmembrane region" description="Helical" evidence="11">
    <location>
        <begin position="148"/>
        <end position="168"/>
    </location>
</feature>
<dbReference type="Gene3D" id="1.20.1730.10">
    <property type="entry name" value="Sodium/glucose cotransporter"/>
    <property type="match status" value="2"/>
</dbReference>
<gene>
    <name evidence="12" type="ORF">C1O66_08065</name>
</gene>
<keyword evidence="3" id="KW-0813">Transport</keyword>
<comment type="caution">
    <text evidence="12">The sequence shown here is derived from an EMBL/GenBank/DDBJ whole genome shotgun (WGS) entry which is preliminary data.</text>
</comment>
<dbReference type="InterPro" id="IPR050277">
    <property type="entry name" value="Sodium:Solute_Symporter"/>
</dbReference>
<dbReference type="PROSITE" id="PS00457">
    <property type="entry name" value="NA_SOLUT_SYMP_2"/>
    <property type="match status" value="1"/>
</dbReference>
<keyword evidence="6" id="KW-0769">Symport</keyword>
<feature type="transmembrane region" description="Helical" evidence="11">
    <location>
        <begin position="51"/>
        <end position="69"/>
    </location>
</feature>
<keyword evidence="4" id="KW-1003">Cell membrane</keyword>